<name>A0A0F9MEF8_9ZZZZ</name>
<accession>A0A0F9MEF8</accession>
<sequence>MTHCNNLIHKHTLPICLRYYLLVNRLLAVDKYVIVEAMGEPKCFADWKGKRVRLVMVSRLGDVGITYKLEQKNGYSHRVSVDELSNFGPTP</sequence>
<gene>
    <name evidence="1" type="ORF">LCGC14_1165340</name>
</gene>
<protein>
    <submittedName>
        <fullName evidence="1">Uncharacterized protein</fullName>
    </submittedName>
</protein>
<evidence type="ECO:0000313" key="1">
    <source>
        <dbReference type="EMBL" id="KKM97716.1"/>
    </source>
</evidence>
<reference evidence="1" key="1">
    <citation type="journal article" date="2015" name="Nature">
        <title>Complex archaea that bridge the gap between prokaryotes and eukaryotes.</title>
        <authorList>
            <person name="Spang A."/>
            <person name="Saw J.H."/>
            <person name="Jorgensen S.L."/>
            <person name="Zaremba-Niedzwiedzka K."/>
            <person name="Martijn J."/>
            <person name="Lind A.E."/>
            <person name="van Eijk R."/>
            <person name="Schleper C."/>
            <person name="Guy L."/>
            <person name="Ettema T.J."/>
        </authorList>
    </citation>
    <scope>NUCLEOTIDE SEQUENCE</scope>
</reference>
<dbReference type="AlphaFoldDB" id="A0A0F9MEF8"/>
<organism evidence="1">
    <name type="scientific">marine sediment metagenome</name>
    <dbReference type="NCBI Taxonomy" id="412755"/>
    <lineage>
        <taxon>unclassified sequences</taxon>
        <taxon>metagenomes</taxon>
        <taxon>ecological metagenomes</taxon>
    </lineage>
</organism>
<proteinExistence type="predicted"/>
<comment type="caution">
    <text evidence="1">The sequence shown here is derived from an EMBL/GenBank/DDBJ whole genome shotgun (WGS) entry which is preliminary data.</text>
</comment>
<dbReference type="EMBL" id="LAZR01005715">
    <property type="protein sequence ID" value="KKM97716.1"/>
    <property type="molecule type" value="Genomic_DNA"/>
</dbReference>